<reference evidence="2 3" key="1">
    <citation type="submission" date="2013-11" db="EMBL/GenBank/DDBJ databases">
        <title>The Genome Sequence of Phytophthora parasitica P1569.</title>
        <authorList>
            <consortium name="The Broad Institute Genomics Platform"/>
            <person name="Russ C."/>
            <person name="Tyler B."/>
            <person name="Panabieres F."/>
            <person name="Shan W."/>
            <person name="Tripathy S."/>
            <person name="Grunwald N."/>
            <person name="Machado M."/>
            <person name="Johnson C.S."/>
            <person name="Arredondo F."/>
            <person name="Hong C."/>
            <person name="Coffey M."/>
            <person name="Young S.K."/>
            <person name="Zeng Q."/>
            <person name="Gargeya S."/>
            <person name="Fitzgerald M."/>
            <person name="Abouelleil A."/>
            <person name="Alvarado L."/>
            <person name="Chapman S.B."/>
            <person name="Gainer-Dewar J."/>
            <person name="Goldberg J."/>
            <person name="Griggs A."/>
            <person name="Gujja S."/>
            <person name="Hansen M."/>
            <person name="Howarth C."/>
            <person name="Imamovic A."/>
            <person name="Ireland A."/>
            <person name="Larimer J."/>
            <person name="McCowan C."/>
            <person name="Murphy C."/>
            <person name="Pearson M."/>
            <person name="Poon T.W."/>
            <person name="Priest M."/>
            <person name="Roberts A."/>
            <person name="Saif S."/>
            <person name="Shea T."/>
            <person name="Sykes S."/>
            <person name="Wortman J."/>
            <person name="Nusbaum C."/>
            <person name="Birren B."/>
        </authorList>
    </citation>
    <scope>NUCLEOTIDE SEQUENCE [LARGE SCALE GENOMIC DNA]</scope>
    <source>
        <strain evidence="2 3">P1569</strain>
    </source>
</reference>
<dbReference type="HOGENOM" id="CLU_074254_0_0_1"/>
<name>V9DWA9_PHYNI</name>
<dbReference type="OrthoDB" id="129434at2759"/>
<gene>
    <name evidence="2" type="ORF">F443_22576</name>
</gene>
<feature type="compositionally biased region" description="Polar residues" evidence="1">
    <location>
        <begin position="153"/>
        <end position="163"/>
    </location>
</feature>
<feature type="region of interest" description="Disordered" evidence="1">
    <location>
        <begin position="40"/>
        <end position="81"/>
    </location>
</feature>
<dbReference type="AlphaFoldDB" id="V9DWA9"/>
<protein>
    <submittedName>
        <fullName evidence="2">Uncharacterized protein</fullName>
    </submittedName>
</protein>
<evidence type="ECO:0000313" key="2">
    <source>
        <dbReference type="EMBL" id="ETI30302.1"/>
    </source>
</evidence>
<evidence type="ECO:0000313" key="3">
    <source>
        <dbReference type="Proteomes" id="UP000018721"/>
    </source>
</evidence>
<organism evidence="2 3">
    <name type="scientific">Phytophthora nicotianae P1569</name>
    <dbReference type="NCBI Taxonomy" id="1317065"/>
    <lineage>
        <taxon>Eukaryota</taxon>
        <taxon>Sar</taxon>
        <taxon>Stramenopiles</taxon>
        <taxon>Oomycota</taxon>
        <taxon>Peronosporomycetes</taxon>
        <taxon>Peronosporales</taxon>
        <taxon>Peronosporaceae</taxon>
        <taxon>Phytophthora</taxon>
    </lineage>
</organism>
<accession>V9DWA9</accession>
<comment type="caution">
    <text evidence="2">The sequence shown here is derived from an EMBL/GenBank/DDBJ whole genome shotgun (WGS) entry which is preliminary data.</text>
</comment>
<keyword evidence="3" id="KW-1185">Reference proteome</keyword>
<sequence>MLWQFKEMRCSVSFASVSWRAPTYGLNGTRLSNIASLLPSAPSHKRARSESECPTQSTRVSKAARSSSRHAPASRPSIELVSPMAAGQKAEGLVLSPSSAGPPDHLPRSVRSTAKGGRGDVSSSLASEAGALRDGGESPSGESGSTHVFDSDATGSDSGSPESSRAKNEFGKPPGPLSDADLAAFFAAYNGSPIGVDSQLSRLSQLSRPWHRPLVCARYSSDQHRGDGRGYTKPMEWLIPLRDPVPPLGDWRDDLVDESNVRDLIEPAPWEVLASPLDPLTFKSRGWSGT</sequence>
<dbReference type="EMBL" id="ANIZ01004206">
    <property type="protein sequence ID" value="ETI30302.1"/>
    <property type="molecule type" value="Genomic_DNA"/>
</dbReference>
<feature type="region of interest" description="Disordered" evidence="1">
    <location>
        <begin position="94"/>
        <end position="175"/>
    </location>
</feature>
<proteinExistence type="predicted"/>
<feature type="compositionally biased region" description="Low complexity" evidence="1">
    <location>
        <begin position="57"/>
        <end position="77"/>
    </location>
</feature>
<evidence type="ECO:0000256" key="1">
    <source>
        <dbReference type="SAM" id="MobiDB-lite"/>
    </source>
</evidence>
<dbReference type="Proteomes" id="UP000018721">
    <property type="component" value="Unassembled WGS sequence"/>
</dbReference>